<dbReference type="STRING" id="157652.A0A371H1U0"/>
<organism evidence="9 10">
    <name type="scientific">Mucuna pruriens</name>
    <name type="common">Velvet bean</name>
    <name type="synonym">Dolichos pruriens</name>
    <dbReference type="NCBI Taxonomy" id="157652"/>
    <lineage>
        <taxon>Eukaryota</taxon>
        <taxon>Viridiplantae</taxon>
        <taxon>Streptophyta</taxon>
        <taxon>Embryophyta</taxon>
        <taxon>Tracheophyta</taxon>
        <taxon>Spermatophyta</taxon>
        <taxon>Magnoliopsida</taxon>
        <taxon>eudicotyledons</taxon>
        <taxon>Gunneridae</taxon>
        <taxon>Pentapetalae</taxon>
        <taxon>rosids</taxon>
        <taxon>fabids</taxon>
        <taxon>Fabales</taxon>
        <taxon>Fabaceae</taxon>
        <taxon>Papilionoideae</taxon>
        <taxon>50 kb inversion clade</taxon>
        <taxon>NPAAA clade</taxon>
        <taxon>indigoferoid/millettioid clade</taxon>
        <taxon>Phaseoleae</taxon>
        <taxon>Mucuna</taxon>
    </lineage>
</organism>
<dbReference type="PIRSF" id="PIRSF005739">
    <property type="entry name" value="O-mtase"/>
    <property type="match status" value="1"/>
</dbReference>
<feature type="non-terminal residue" evidence="9">
    <location>
        <position position="1"/>
    </location>
</feature>
<keyword evidence="10" id="KW-1185">Reference proteome</keyword>
<dbReference type="GO" id="GO:0009717">
    <property type="term" value="P:isoflavonoid biosynthetic process"/>
    <property type="evidence" value="ECO:0007669"/>
    <property type="project" value="UniProtKB-ARBA"/>
</dbReference>
<evidence type="ECO:0000256" key="2">
    <source>
        <dbReference type="ARBA" id="ARBA00022679"/>
    </source>
</evidence>
<dbReference type="InterPro" id="IPR029063">
    <property type="entry name" value="SAM-dependent_MTases_sf"/>
</dbReference>
<dbReference type="GO" id="GO:0033800">
    <property type="term" value="F:isoflavone 7-O-methyltransferase activity"/>
    <property type="evidence" value="ECO:0007669"/>
    <property type="project" value="UniProtKB-EC"/>
</dbReference>
<reference evidence="9" key="1">
    <citation type="submission" date="2018-05" db="EMBL/GenBank/DDBJ databases">
        <title>Draft genome of Mucuna pruriens seed.</title>
        <authorList>
            <person name="Nnadi N.E."/>
            <person name="Vos R."/>
            <person name="Hasami M.H."/>
            <person name="Devisetty U.K."/>
            <person name="Aguiy J.C."/>
        </authorList>
    </citation>
    <scope>NUCLEOTIDE SEQUENCE [LARGE SCALE GENOMIC DNA]</scope>
    <source>
        <strain evidence="9">JCA_2017</strain>
    </source>
</reference>
<dbReference type="FunFam" id="1.10.10.10:FF:000213">
    <property type="entry name" value="Coniferyl alcohol 9-O-methyltransferase"/>
    <property type="match status" value="1"/>
</dbReference>
<dbReference type="Pfam" id="PF00891">
    <property type="entry name" value="Methyltransf_2"/>
    <property type="match status" value="1"/>
</dbReference>
<proteinExistence type="predicted"/>
<feature type="active site" description="Proton acceptor" evidence="6">
    <location>
        <position position="259"/>
    </location>
</feature>
<evidence type="ECO:0000256" key="5">
    <source>
        <dbReference type="ARBA" id="ARBA00066355"/>
    </source>
</evidence>
<evidence type="ECO:0000256" key="6">
    <source>
        <dbReference type="PIRSR" id="PIRSR005739-1"/>
    </source>
</evidence>
<dbReference type="InterPro" id="IPR036388">
    <property type="entry name" value="WH-like_DNA-bd_sf"/>
</dbReference>
<protein>
    <recommendedName>
        <fullName evidence="5">isoflavone 7-O-methyltransferase</fullName>
        <ecNumber evidence="5">2.1.1.150</ecNumber>
    </recommendedName>
</protein>
<sequence>MESHDHDAKLLRAQTHIWNHMFSFIHSMSLKCVVELGIPDIINKYGQPMPLSQLTTSLSIHPSKANCIYRLMRIMIHSGFFSQQNETENELQVKYALTDASLLLLKNHPTSVTPFLHAMLDPTLTSPWNQFSNWFKVGDPTPFQTAHGMQLWDYAACDPKFNNSFNDAMASDSRLLTSLVIEKYKGVFMRLNSLVDVGGGTGTMAKAIAKSFPQLECIVFDLPHVVAGLQGTQNLKYVQGDMFDAIPPADAILLKWILHDWNDEECVDILKKCKQAIAGKGKEGKVIIIDMVVENEKRDDESVETQLLFDMMMMVLVKGKERNKKEWIKLISSAGYNNYKITPVNDIACKTTTSKVT</sequence>
<dbReference type="PANTHER" id="PTHR11746">
    <property type="entry name" value="O-METHYLTRANSFERASE"/>
    <property type="match status" value="1"/>
</dbReference>
<keyword evidence="3" id="KW-0949">S-adenosyl-L-methionine</keyword>
<comment type="catalytic activity">
    <reaction evidence="4">
        <text>a 7-hydroxyisoflavone + S-adenosyl-L-methionine = a 7-methoxyisoflavone + S-adenosyl-L-homocysteine + H(+)</text>
        <dbReference type="Rhea" id="RHEA:17933"/>
        <dbReference type="ChEBI" id="CHEBI:15378"/>
        <dbReference type="ChEBI" id="CHEBI:55465"/>
        <dbReference type="ChEBI" id="CHEBI:57856"/>
        <dbReference type="ChEBI" id="CHEBI:59789"/>
        <dbReference type="ChEBI" id="CHEBI:140356"/>
        <dbReference type="EC" id="2.1.1.150"/>
    </reaction>
</comment>
<dbReference type="GO" id="GO:0046983">
    <property type="term" value="F:protein dimerization activity"/>
    <property type="evidence" value="ECO:0007669"/>
    <property type="project" value="InterPro"/>
</dbReference>
<evidence type="ECO:0000256" key="1">
    <source>
        <dbReference type="ARBA" id="ARBA00022603"/>
    </source>
</evidence>
<feature type="domain" description="O-methyltransferase dimerisation" evidence="8">
    <location>
        <begin position="18"/>
        <end position="106"/>
    </location>
</feature>
<dbReference type="Proteomes" id="UP000257109">
    <property type="component" value="Unassembled WGS sequence"/>
</dbReference>
<dbReference type="InterPro" id="IPR012967">
    <property type="entry name" value="COMT_dimerisation"/>
</dbReference>
<evidence type="ECO:0000259" key="7">
    <source>
        <dbReference type="Pfam" id="PF00891"/>
    </source>
</evidence>
<dbReference type="Pfam" id="PF08100">
    <property type="entry name" value="Dimerisation"/>
    <property type="match status" value="1"/>
</dbReference>
<gene>
    <name evidence="9" type="primary">OMT3</name>
    <name evidence="9" type="ORF">CR513_20544</name>
</gene>
<dbReference type="InterPro" id="IPR036390">
    <property type="entry name" value="WH_DNA-bd_sf"/>
</dbReference>
<dbReference type="Gene3D" id="3.40.50.150">
    <property type="entry name" value="Vaccinia Virus protein VP39"/>
    <property type="match status" value="1"/>
</dbReference>
<evidence type="ECO:0000256" key="4">
    <source>
        <dbReference type="ARBA" id="ARBA00050968"/>
    </source>
</evidence>
<dbReference type="OrthoDB" id="2410195at2759"/>
<name>A0A371H1U0_MUCPR</name>
<dbReference type="InterPro" id="IPR016461">
    <property type="entry name" value="COMT-like"/>
</dbReference>
<dbReference type="SUPFAM" id="SSF46785">
    <property type="entry name" value="Winged helix' DNA-binding domain"/>
    <property type="match status" value="1"/>
</dbReference>
<feature type="domain" description="O-methyltransferase C-terminal" evidence="7">
    <location>
        <begin position="128"/>
        <end position="337"/>
    </location>
</feature>
<evidence type="ECO:0000313" key="10">
    <source>
        <dbReference type="Proteomes" id="UP000257109"/>
    </source>
</evidence>
<keyword evidence="1" id="KW-0489">Methyltransferase</keyword>
<dbReference type="PROSITE" id="PS51683">
    <property type="entry name" value="SAM_OMT_II"/>
    <property type="match status" value="1"/>
</dbReference>
<accession>A0A371H1U0</accession>
<dbReference type="EMBL" id="QJKJ01003823">
    <property type="protein sequence ID" value="RDX96759.1"/>
    <property type="molecule type" value="Genomic_DNA"/>
</dbReference>
<keyword evidence="2" id="KW-0808">Transferase</keyword>
<evidence type="ECO:0000259" key="8">
    <source>
        <dbReference type="Pfam" id="PF08100"/>
    </source>
</evidence>
<comment type="caution">
    <text evidence="9">The sequence shown here is derived from an EMBL/GenBank/DDBJ whole genome shotgun (WGS) entry which is preliminary data.</text>
</comment>
<dbReference type="GO" id="GO:0032259">
    <property type="term" value="P:methylation"/>
    <property type="evidence" value="ECO:0007669"/>
    <property type="project" value="UniProtKB-KW"/>
</dbReference>
<dbReference type="Gene3D" id="1.10.10.10">
    <property type="entry name" value="Winged helix-like DNA-binding domain superfamily/Winged helix DNA-binding domain"/>
    <property type="match status" value="1"/>
</dbReference>
<dbReference type="EC" id="2.1.1.150" evidence="5"/>
<dbReference type="FunFam" id="3.40.50.150:FF:000057">
    <property type="entry name" value="O-methyltransferase ZRP4"/>
    <property type="match status" value="1"/>
</dbReference>
<evidence type="ECO:0000256" key="3">
    <source>
        <dbReference type="ARBA" id="ARBA00022691"/>
    </source>
</evidence>
<dbReference type="AlphaFoldDB" id="A0A371H1U0"/>
<evidence type="ECO:0000313" key="9">
    <source>
        <dbReference type="EMBL" id="RDX96759.1"/>
    </source>
</evidence>
<dbReference type="CDD" id="cd02440">
    <property type="entry name" value="AdoMet_MTases"/>
    <property type="match status" value="1"/>
</dbReference>
<dbReference type="InterPro" id="IPR001077">
    <property type="entry name" value="COMT_C"/>
</dbReference>
<dbReference type="SUPFAM" id="SSF53335">
    <property type="entry name" value="S-adenosyl-L-methionine-dependent methyltransferases"/>
    <property type="match status" value="1"/>
</dbReference>